<dbReference type="AlphaFoldDB" id="A0A3A6TLT4"/>
<keyword evidence="5 6" id="KW-0449">Lipoprotein</keyword>
<keyword evidence="2 6" id="KW-0472">Membrane</keyword>
<comment type="function">
    <text evidence="6">Part of the outer membrane protein assembly complex, which is involved in assembly and insertion of beta-barrel proteins into the outer membrane.</text>
</comment>
<comment type="subunit">
    <text evidence="6">Part of the Bam complex.</text>
</comment>
<dbReference type="Pfam" id="PF06804">
    <property type="entry name" value="Lipoprotein_18"/>
    <property type="match status" value="1"/>
</dbReference>
<comment type="subcellular location">
    <subcellularLocation>
        <location evidence="6">Cell outer membrane</location>
        <topology evidence="6">Lipid-anchor</topology>
    </subcellularLocation>
</comment>
<dbReference type="InterPro" id="IPR010653">
    <property type="entry name" value="NlpB/DapX"/>
</dbReference>
<dbReference type="InterPro" id="IPR042268">
    <property type="entry name" value="BamC_C"/>
</dbReference>
<keyword evidence="4 6" id="KW-0998">Cell outer membrane</keyword>
<evidence type="ECO:0000256" key="1">
    <source>
        <dbReference type="ARBA" id="ARBA00022729"/>
    </source>
</evidence>
<dbReference type="PIRSF" id="PIRSF026343">
    <property type="entry name" value="NlpB"/>
    <property type="match status" value="1"/>
</dbReference>
<dbReference type="Proteomes" id="UP000273022">
    <property type="component" value="Unassembled WGS sequence"/>
</dbReference>
<accession>A0A3A6TLT4</accession>
<evidence type="ECO:0000256" key="5">
    <source>
        <dbReference type="ARBA" id="ARBA00023288"/>
    </source>
</evidence>
<evidence type="ECO:0000313" key="7">
    <source>
        <dbReference type="EMBL" id="RJY11415.1"/>
    </source>
</evidence>
<dbReference type="Gene3D" id="3.30.530.50">
    <property type="match status" value="1"/>
</dbReference>
<dbReference type="GO" id="GO:0009279">
    <property type="term" value="C:cell outer membrane"/>
    <property type="evidence" value="ECO:0007669"/>
    <property type="project" value="UniProtKB-SubCell"/>
</dbReference>
<dbReference type="OrthoDB" id="5598420at2"/>
<comment type="similarity">
    <text evidence="6">Belongs to the BamC family.</text>
</comment>
<keyword evidence="8" id="KW-1185">Reference proteome</keyword>
<dbReference type="GO" id="GO:0051205">
    <property type="term" value="P:protein insertion into membrane"/>
    <property type="evidence" value="ECO:0007669"/>
    <property type="project" value="UniProtKB-UniRule"/>
</dbReference>
<name>A0A3A6TLT4_9GAMM</name>
<evidence type="ECO:0000256" key="4">
    <source>
        <dbReference type="ARBA" id="ARBA00023237"/>
    </source>
</evidence>
<evidence type="ECO:0000256" key="6">
    <source>
        <dbReference type="HAMAP-Rule" id="MF_00924"/>
    </source>
</evidence>
<evidence type="ECO:0000313" key="8">
    <source>
        <dbReference type="Proteomes" id="UP000273022"/>
    </source>
</evidence>
<reference evidence="7 8" key="1">
    <citation type="submission" date="2018-09" db="EMBL/GenBank/DDBJ databases">
        <title>Phylogeny of the Shewanellaceae, and recommendation for two new genera, Pseudoshewanella and Parashewanella.</title>
        <authorList>
            <person name="Wang G."/>
        </authorList>
    </citation>
    <scope>NUCLEOTIDE SEQUENCE [LARGE SCALE GENOMIC DNA]</scope>
    <source>
        <strain evidence="7 8">KCTC 22492</strain>
    </source>
</reference>
<dbReference type="PROSITE" id="PS51257">
    <property type="entry name" value="PROKAR_LIPOPROTEIN"/>
    <property type="match status" value="1"/>
</dbReference>
<keyword evidence="3 6" id="KW-0564">Palmitate</keyword>
<gene>
    <name evidence="6 7" type="primary">bamC</name>
    <name evidence="7" type="ORF">D5R81_13245</name>
</gene>
<evidence type="ECO:0000256" key="3">
    <source>
        <dbReference type="ARBA" id="ARBA00023139"/>
    </source>
</evidence>
<dbReference type="RefSeq" id="WP_121854118.1">
    <property type="nucleotide sequence ID" value="NZ_CP037952.1"/>
</dbReference>
<organism evidence="7 8">
    <name type="scientific">Parashewanella spongiae</name>
    <dbReference type="NCBI Taxonomy" id="342950"/>
    <lineage>
        <taxon>Bacteria</taxon>
        <taxon>Pseudomonadati</taxon>
        <taxon>Pseudomonadota</taxon>
        <taxon>Gammaproteobacteria</taxon>
        <taxon>Alteromonadales</taxon>
        <taxon>Shewanellaceae</taxon>
        <taxon>Parashewanella</taxon>
    </lineage>
</organism>
<evidence type="ECO:0000256" key="2">
    <source>
        <dbReference type="ARBA" id="ARBA00023136"/>
    </source>
</evidence>
<proteinExistence type="inferred from homology"/>
<sequence>MFKKLSPVVLIATITACSTPLDRRQANGDHEYLNAKTEGKLVIPEGLKDPDYNDEFKIPSVVATKGKHVGSMLDIRPPLQVLATAEGTRVVEGADNIKVVVESIDPDINLKSEIISTLQSFFVKRDITILKKADNPISFETDWIEKSQIIESSMWGADKVYHLKQRYEFIVNVKPHGRTGDITIKLIDHQENYNGAEQKILLSGEDKRRYTIDMLNSAISYFSTERTALIKAKRKARSLGIATKVISTSEDTHWVSNAPFDKVWQRLRIVLPEVGFEIIDIDTSKGLYFVEFKNNEGFWSSLWGDDHELLLEDGTYRITVEEGDDNTSIIKLRDKENEPLSTEVINSVGPALSKLMEENRG</sequence>
<keyword evidence="1 6" id="KW-0732">Signal</keyword>
<comment type="caution">
    <text evidence="7">The sequence shown here is derived from an EMBL/GenBank/DDBJ whole genome shotgun (WGS) entry which is preliminary data.</text>
</comment>
<dbReference type="HAMAP" id="MF_00924">
    <property type="entry name" value="OM_assembly_BamC"/>
    <property type="match status" value="1"/>
</dbReference>
<dbReference type="Gene3D" id="3.30.310.170">
    <property type="entry name" value="Outer membrane protein assembly factor BamC"/>
    <property type="match status" value="1"/>
</dbReference>
<dbReference type="GO" id="GO:0043165">
    <property type="term" value="P:Gram-negative-bacterium-type cell outer membrane assembly"/>
    <property type="evidence" value="ECO:0007669"/>
    <property type="project" value="UniProtKB-UniRule"/>
</dbReference>
<protein>
    <recommendedName>
        <fullName evidence="6">Outer membrane protein assembly factor BamC</fullName>
    </recommendedName>
</protein>
<dbReference type="EMBL" id="QYYH01000084">
    <property type="protein sequence ID" value="RJY11415.1"/>
    <property type="molecule type" value="Genomic_DNA"/>
</dbReference>
<dbReference type="InterPro" id="IPR014524">
    <property type="entry name" value="BamC"/>
</dbReference>